<gene>
    <name evidence="3" type="ORF">WM40_17505</name>
</gene>
<name>A0A0F5JYS7_9BURK</name>
<dbReference type="PATRIC" id="fig|28092.6.peg.4119"/>
<proteinExistence type="predicted"/>
<accession>A0A0F5JYS7</accession>
<dbReference type="CDD" id="cd09113">
    <property type="entry name" value="PLDc_ymdC_like_2"/>
    <property type="match status" value="1"/>
</dbReference>
<dbReference type="PROSITE" id="PS50035">
    <property type="entry name" value="PLD"/>
    <property type="match status" value="2"/>
</dbReference>
<feature type="domain" description="PLD phosphodiesterase" evidence="2">
    <location>
        <begin position="165"/>
        <end position="192"/>
    </location>
</feature>
<keyword evidence="1" id="KW-0732">Signal</keyword>
<dbReference type="InterPro" id="IPR001736">
    <property type="entry name" value="PLipase_D/transphosphatidylase"/>
</dbReference>
<dbReference type="Pfam" id="PF13091">
    <property type="entry name" value="PLDc_2"/>
    <property type="match status" value="2"/>
</dbReference>
<dbReference type="PANTHER" id="PTHR21248">
    <property type="entry name" value="CARDIOLIPIN SYNTHASE"/>
    <property type="match status" value="1"/>
</dbReference>
<dbReference type="SMART" id="SM00155">
    <property type="entry name" value="PLDc"/>
    <property type="match status" value="2"/>
</dbReference>
<dbReference type="SUPFAM" id="SSF56024">
    <property type="entry name" value="Phospholipase D/nuclease"/>
    <property type="match status" value="2"/>
</dbReference>
<keyword evidence="4" id="KW-1185">Reference proteome</keyword>
<dbReference type="Proteomes" id="UP000033618">
    <property type="component" value="Unassembled WGS sequence"/>
</dbReference>
<dbReference type="STRING" id="28092.WM40_17505"/>
<feature type="domain" description="PLD phosphodiesterase" evidence="2">
    <location>
        <begin position="404"/>
        <end position="431"/>
    </location>
</feature>
<feature type="signal peptide" evidence="1">
    <location>
        <begin position="1"/>
        <end position="20"/>
    </location>
</feature>
<organism evidence="3 4">
    <name type="scientific">Robbsia andropogonis</name>
    <dbReference type="NCBI Taxonomy" id="28092"/>
    <lineage>
        <taxon>Bacteria</taxon>
        <taxon>Pseudomonadati</taxon>
        <taxon>Pseudomonadota</taxon>
        <taxon>Betaproteobacteria</taxon>
        <taxon>Burkholderiales</taxon>
        <taxon>Burkholderiaceae</taxon>
        <taxon>Robbsia</taxon>
    </lineage>
</organism>
<dbReference type="Gene3D" id="3.30.870.10">
    <property type="entry name" value="Endonuclease Chain A"/>
    <property type="match status" value="2"/>
</dbReference>
<sequence length="527" mass="57252">MLLAAATLLALAGCATTRPAASSFVRQPSQALPASTPTPLSASFAAARAAHPGESGFHLLVQGREALAVRISLARSATRTLDIQYYIANEDNTGKLLLEAAVRAAERGVRVRMLLDDMNFKDIDSIMAVMNSTPNIEIRVFNPFATANEGALTRMGNVVTHLDTLTRRMHNKAMIADNQAAITGGRNVGDEYFDASPSITFRDIDILSVGPIVPDISRSFDVFWNSEESYPLKALNRQHFRAAKIAKVRAELRRHWDEMSAMTDGANLDEPPLARQIRTGQIPLVWAKATFYADTPRKITTPTDDYVSPPISRIGQLADQSKKSFLIISPYFVPHNGSIDKLGDMVARGVQVSVLTNSLAATDAPAVQAGYAPARVPLLKRGVALYEFKPIAGERKPGLIGSHSRASLHAKAYVFDDQILFIGSPNLDPRSAGLNTEMALEVDSPVLAEQVTALFREAASPDESYHVTLADRDALAQTGASGSPPSPLVWTTREHGQVVTYNFDPDAGLWRNVLTGIFFILPLKNQL</sequence>
<evidence type="ECO:0000259" key="2">
    <source>
        <dbReference type="PROSITE" id="PS50035"/>
    </source>
</evidence>
<feature type="chain" id="PRO_5002490669" evidence="1">
    <location>
        <begin position="21"/>
        <end position="527"/>
    </location>
</feature>
<dbReference type="PANTHER" id="PTHR21248:SF12">
    <property type="entry name" value="CARDIOLIPIN SYNTHASE C"/>
    <property type="match status" value="1"/>
</dbReference>
<dbReference type="CDD" id="cd09111">
    <property type="entry name" value="PLDc_ymdC_like_1"/>
    <property type="match status" value="1"/>
</dbReference>
<dbReference type="GO" id="GO:0030572">
    <property type="term" value="F:phosphatidyltransferase activity"/>
    <property type="evidence" value="ECO:0007669"/>
    <property type="project" value="UniProtKB-ARBA"/>
</dbReference>
<protein>
    <submittedName>
        <fullName evidence="3">Phospholipase</fullName>
    </submittedName>
</protein>
<evidence type="ECO:0000313" key="3">
    <source>
        <dbReference type="EMBL" id="KKB62467.1"/>
    </source>
</evidence>
<dbReference type="InterPro" id="IPR025202">
    <property type="entry name" value="PLD-like_dom"/>
</dbReference>
<dbReference type="GO" id="GO:0032049">
    <property type="term" value="P:cardiolipin biosynthetic process"/>
    <property type="evidence" value="ECO:0007669"/>
    <property type="project" value="UniProtKB-ARBA"/>
</dbReference>
<evidence type="ECO:0000313" key="4">
    <source>
        <dbReference type="Proteomes" id="UP000033618"/>
    </source>
</evidence>
<dbReference type="AlphaFoldDB" id="A0A0F5JYS7"/>
<dbReference type="EMBL" id="LAQU01000020">
    <property type="protein sequence ID" value="KKB62467.1"/>
    <property type="molecule type" value="Genomic_DNA"/>
</dbReference>
<evidence type="ECO:0000256" key="1">
    <source>
        <dbReference type="SAM" id="SignalP"/>
    </source>
</evidence>
<comment type="caution">
    <text evidence="3">The sequence shown here is derived from an EMBL/GenBank/DDBJ whole genome shotgun (WGS) entry which is preliminary data.</text>
</comment>
<reference evidence="3 4" key="1">
    <citation type="submission" date="2015-03" db="EMBL/GenBank/DDBJ databases">
        <title>Draft Genome Sequence of Burkholderia andropogonis type strain ICMP2807, isolated from Sorghum bicolor.</title>
        <authorList>
            <person name="Lopes-Santos L."/>
            <person name="Castro D.B."/>
            <person name="Ottoboni L.M."/>
            <person name="Park D."/>
            <person name="Weirc B.S."/>
            <person name="Destefano S.A."/>
        </authorList>
    </citation>
    <scope>NUCLEOTIDE SEQUENCE [LARGE SCALE GENOMIC DNA]</scope>
    <source>
        <strain evidence="3 4">ICMP2807</strain>
    </source>
</reference>